<evidence type="ECO:0000313" key="3">
    <source>
        <dbReference type="Proteomes" id="UP000001235"/>
    </source>
</evidence>
<organism evidence="2 3">
    <name type="scientific">Gallionella capsiferriformans (strain ES-2)</name>
    <name type="common">Gallionella ferruginea capsiferriformans (strain ES-2)</name>
    <dbReference type="NCBI Taxonomy" id="395494"/>
    <lineage>
        <taxon>Bacteria</taxon>
        <taxon>Pseudomonadati</taxon>
        <taxon>Pseudomonadota</taxon>
        <taxon>Betaproteobacteria</taxon>
        <taxon>Nitrosomonadales</taxon>
        <taxon>Gallionellaceae</taxon>
        <taxon>Gallionella</taxon>
    </lineage>
</organism>
<keyword evidence="1" id="KW-0812">Transmembrane</keyword>
<reference evidence="2 3" key="1">
    <citation type="submission" date="2010-08" db="EMBL/GenBank/DDBJ databases">
        <title>Complete sequence of Gallionella capsiferriformans ES-2.</title>
        <authorList>
            <consortium name="US DOE Joint Genome Institute"/>
            <person name="Lucas S."/>
            <person name="Copeland A."/>
            <person name="Lapidus A."/>
            <person name="Cheng J.-F."/>
            <person name="Bruce D."/>
            <person name="Goodwin L."/>
            <person name="Pitluck S."/>
            <person name="Chertkov O."/>
            <person name="Davenport K.W."/>
            <person name="Detter J.C."/>
            <person name="Han C."/>
            <person name="Tapia R."/>
            <person name="Land M."/>
            <person name="Hauser L."/>
            <person name="Chang Y.-J."/>
            <person name="Jeffries C."/>
            <person name="Kyrpides N."/>
            <person name="Ivanova N."/>
            <person name="Mikhailova N."/>
            <person name="Shelobolina E.S."/>
            <person name="Picardal F."/>
            <person name="Roden E."/>
            <person name="Emerson D."/>
            <person name="Woyke T."/>
        </authorList>
    </citation>
    <scope>NUCLEOTIDE SEQUENCE [LARGE SCALE GENOMIC DNA]</scope>
    <source>
        <strain evidence="2 3">ES-2</strain>
    </source>
</reference>
<dbReference type="Proteomes" id="UP000001235">
    <property type="component" value="Chromosome"/>
</dbReference>
<dbReference type="STRING" id="395494.Galf_1440"/>
<gene>
    <name evidence="2" type="ordered locus">Galf_1440</name>
</gene>
<dbReference type="HOGENOM" id="CLU_2553382_0_0_4"/>
<dbReference type="EMBL" id="CP002159">
    <property type="protein sequence ID" value="ADL55460.1"/>
    <property type="molecule type" value="Genomic_DNA"/>
</dbReference>
<name>D9SG13_GALCS</name>
<accession>D9SG13</accession>
<feature type="transmembrane region" description="Helical" evidence="1">
    <location>
        <begin position="61"/>
        <end position="78"/>
    </location>
</feature>
<keyword evidence="1" id="KW-1133">Transmembrane helix</keyword>
<proteinExistence type="predicted"/>
<dbReference type="RefSeq" id="WP_013293399.1">
    <property type="nucleotide sequence ID" value="NC_014394.1"/>
</dbReference>
<evidence type="ECO:0000313" key="2">
    <source>
        <dbReference type="EMBL" id="ADL55460.1"/>
    </source>
</evidence>
<dbReference type="KEGG" id="gca:Galf_1440"/>
<keyword evidence="1" id="KW-0472">Membrane</keyword>
<evidence type="ECO:0000256" key="1">
    <source>
        <dbReference type="SAM" id="Phobius"/>
    </source>
</evidence>
<feature type="transmembrane region" description="Helical" evidence="1">
    <location>
        <begin position="5"/>
        <end position="27"/>
    </location>
</feature>
<sequence length="82" mass="9562">MREFFYLGGAAAILLLLLHIYLDVWIYRETKSVDAVLSAWASRYSKNNEELSQGQLKLQRGIIFLEKVLVVFCILLLLRKIF</sequence>
<protein>
    <submittedName>
        <fullName evidence="2">Uncharacterized protein</fullName>
    </submittedName>
</protein>
<keyword evidence="3" id="KW-1185">Reference proteome</keyword>
<dbReference type="AlphaFoldDB" id="D9SG13"/>